<evidence type="ECO:0000313" key="1">
    <source>
        <dbReference type="EMBL" id="QDY40459.1"/>
    </source>
</evidence>
<dbReference type="EMBL" id="CP032702">
    <property type="protein sequence ID" value="QDY40459.1"/>
    <property type="molecule type" value="Genomic_DNA"/>
</dbReference>
<dbReference type="KEGG" id="pdis:D8B20_00335"/>
<keyword evidence="2" id="KW-1185">Reference proteome</keyword>
<accession>A0A518X8D4</accession>
<dbReference type="Proteomes" id="UP000319411">
    <property type="component" value="Chromosome"/>
</dbReference>
<reference evidence="1 2" key="1">
    <citation type="submission" date="2018-10" db="EMBL/GenBank/DDBJ databases">
        <title>Genome Sequencing of Pantoea dispersa DSM 32899.</title>
        <authorList>
            <person name="Nawrath M."/>
            <person name="Ottenheim C."/>
            <person name="Wilm A."/>
            <person name="Zimmermann W."/>
            <person name="Wu J.C."/>
        </authorList>
    </citation>
    <scope>NUCLEOTIDE SEQUENCE [LARGE SCALE GENOMIC DNA]</scope>
    <source>
        <strain evidence="1 2">DSM 32899</strain>
    </source>
</reference>
<protein>
    <submittedName>
        <fullName evidence="1">Uncharacterized protein</fullName>
    </submittedName>
</protein>
<gene>
    <name evidence="1" type="ORF">D8B20_00335</name>
</gene>
<sequence length="66" mass="7386">MPRIINGELITNPQGAGLPFRLTLVYIFYIQAGTKTGAHKRRERGGRQALYGLSRSDTAWRGIIRA</sequence>
<organism evidence="1 2">
    <name type="scientific">Candidatus Pantoea soli</name>
    <dbReference type="NCBI Taxonomy" id="3098669"/>
    <lineage>
        <taxon>Bacteria</taxon>
        <taxon>Pseudomonadati</taxon>
        <taxon>Pseudomonadota</taxon>
        <taxon>Gammaproteobacteria</taxon>
        <taxon>Enterobacterales</taxon>
        <taxon>Erwiniaceae</taxon>
        <taxon>Pantoea</taxon>
    </lineage>
</organism>
<name>A0A518X8D4_9GAMM</name>
<evidence type="ECO:0000313" key="2">
    <source>
        <dbReference type="Proteomes" id="UP000319411"/>
    </source>
</evidence>
<proteinExistence type="predicted"/>
<dbReference type="AlphaFoldDB" id="A0A518X8D4"/>